<gene>
    <name evidence="1" type="ORF">TM448A04903_0009</name>
    <name evidence="2" type="ORF">TM448B03402_0002</name>
</gene>
<sequence length="68" mass="8350">MSEFKKYRRTNIAEMRPYIFKEDNKYISISGVDCPDYDMGMVARNPKNHKDQWYVARQYFKDNFEEIK</sequence>
<dbReference type="EMBL" id="MT144507">
    <property type="protein sequence ID" value="QJA54446.1"/>
    <property type="molecule type" value="Genomic_DNA"/>
</dbReference>
<dbReference type="EMBL" id="MT145013">
    <property type="protein sequence ID" value="QJI02574.1"/>
    <property type="molecule type" value="Genomic_DNA"/>
</dbReference>
<name>A0A6H2A2M7_9ZZZZ</name>
<reference evidence="1" key="1">
    <citation type="submission" date="2020-03" db="EMBL/GenBank/DDBJ databases">
        <title>The deep terrestrial virosphere.</title>
        <authorList>
            <person name="Holmfeldt K."/>
            <person name="Nilsson E."/>
            <person name="Simone D."/>
            <person name="Lopez-Fernandez M."/>
            <person name="Wu X."/>
            <person name="de Brujin I."/>
            <person name="Lundin D."/>
            <person name="Andersson A."/>
            <person name="Bertilsson S."/>
            <person name="Dopson M."/>
        </authorList>
    </citation>
    <scope>NUCLEOTIDE SEQUENCE</scope>
    <source>
        <strain evidence="1">TM448A04903</strain>
        <strain evidence="2">TM448B03402</strain>
    </source>
</reference>
<protein>
    <submittedName>
        <fullName evidence="1">Uncharacterized protein</fullName>
    </submittedName>
</protein>
<proteinExistence type="predicted"/>
<organism evidence="1">
    <name type="scientific">viral metagenome</name>
    <dbReference type="NCBI Taxonomy" id="1070528"/>
    <lineage>
        <taxon>unclassified sequences</taxon>
        <taxon>metagenomes</taxon>
        <taxon>organismal metagenomes</taxon>
    </lineage>
</organism>
<evidence type="ECO:0000313" key="1">
    <source>
        <dbReference type="EMBL" id="QJA54446.1"/>
    </source>
</evidence>
<evidence type="ECO:0000313" key="2">
    <source>
        <dbReference type="EMBL" id="QJI02574.1"/>
    </source>
</evidence>
<dbReference type="AlphaFoldDB" id="A0A6H2A2M7"/>
<accession>A0A6H2A2M7</accession>